<evidence type="ECO:0000313" key="2">
    <source>
        <dbReference type="Proteomes" id="UP000076482"/>
    </source>
</evidence>
<dbReference type="EMBL" id="LJKE01000128">
    <property type="protein sequence ID" value="KZD50946.1"/>
    <property type="molecule type" value="Genomic_DNA"/>
</dbReference>
<accession>A0A162NSN3</accession>
<sequence>MFLWGFNGIPPFKKVFIIIKCNSMADVLRMDKKNKIVIVS</sequence>
<organism evidence="1 2">
    <name type="scientific">Bacillus cereus</name>
    <dbReference type="NCBI Taxonomy" id="1396"/>
    <lineage>
        <taxon>Bacteria</taxon>
        <taxon>Bacillati</taxon>
        <taxon>Bacillota</taxon>
        <taxon>Bacilli</taxon>
        <taxon>Bacillales</taxon>
        <taxon>Bacillaceae</taxon>
        <taxon>Bacillus</taxon>
        <taxon>Bacillus cereus group</taxon>
    </lineage>
</organism>
<dbReference type="AlphaFoldDB" id="A0A162NSN3"/>
<name>A0A162NSN3_BACCE</name>
<reference evidence="1 2" key="1">
    <citation type="submission" date="2015-09" db="EMBL/GenBank/DDBJ databases">
        <title>Bacillus cereus food isolates.</title>
        <authorList>
            <person name="Boekhorst J."/>
        </authorList>
    </citation>
    <scope>NUCLEOTIDE SEQUENCE [LARGE SCALE GENOMIC DNA]</scope>
    <source>
        <strain evidence="1 2">B4088</strain>
    </source>
</reference>
<dbReference type="Proteomes" id="UP000076482">
    <property type="component" value="Unassembled WGS sequence"/>
</dbReference>
<gene>
    <name evidence="1" type="ORF">B4088_6263</name>
</gene>
<comment type="caution">
    <text evidence="1">The sequence shown here is derived from an EMBL/GenBank/DDBJ whole genome shotgun (WGS) entry which is preliminary data.</text>
</comment>
<evidence type="ECO:0000313" key="1">
    <source>
        <dbReference type="EMBL" id="KZD50946.1"/>
    </source>
</evidence>
<proteinExistence type="predicted"/>
<protein>
    <submittedName>
        <fullName evidence="1">Uncharacterized protein</fullName>
    </submittedName>
</protein>